<evidence type="ECO:0000256" key="5">
    <source>
        <dbReference type="ARBA" id="ARBA00022801"/>
    </source>
</evidence>
<dbReference type="Proteomes" id="UP000184731">
    <property type="component" value="Chromosome"/>
</dbReference>
<evidence type="ECO:0000259" key="9">
    <source>
        <dbReference type="Pfam" id="PF07969"/>
    </source>
</evidence>
<sequence length="444" mass="48530">MAAKIWSTKKNKKILFKNSPCVVTMQGWNNIENNSMTQKEMSIMQHCDVAIIDGVFHALGQNLSEKIENLNEFEIIDASHLVLIPGLIDCHNHPIFAGSRAIETVLKSQGMTYEEIAAKNGGITATMKATRAVTKQKLTENYKSNAKTALAKGVVLLEAKTGYGLNPVEERKMLEALYDAYLGEDSHELPVLSPTYLGPHAASPDYRGLDNYIQALVEDLPNIGALGEEAVKKGIALPLAADIFLERNYFTKEQSERWLGAALQHGLDIHIHSDEFSRSGGAELAAELARRVEQTSRKRRQKGRVLTVDHCQYSTESDLGRLAALGVIAVALPATSFFSRIPYVDAKRWRASGVRVAIASDFNPGSSIANNIWFACYLALSQCAFSLPEVYAGVTVNAAFALGAEDSYGTIELGKKASLVAFEGNCVEDFFASPIGDHVRHVVL</sequence>
<dbReference type="EMBL" id="CP017834">
    <property type="protein sequence ID" value="APJ04379.1"/>
    <property type="molecule type" value="Genomic_DNA"/>
</dbReference>
<dbReference type="GO" id="GO:0046872">
    <property type="term" value="F:metal ion binding"/>
    <property type="evidence" value="ECO:0007669"/>
    <property type="project" value="UniProtKB-KW"/>
</dbReference>
<dbReference type="KEGG" id="saqi:AXG55_10865"/>
<dbReference type="AlphaFoldDB" id="A0A1L4D2E7"/>
<evidence type="ECO:0000256" key="2">
    <source>
        <dbReference type="ARBA" id="ARBA00012864"/>
    </source>
</evidence>
<dbReference type="PANTHER" id="PTHR42752">
    <property type="entry name" value="IMIDAZOLONEPROPIONASE"/>
    <property type="match status" value="1"/>
</dbReference>
<evidence type="ECO:0000256" key="7">
    <source>
        <dbReference type="ARBA" id="ARBA00022833"/>
    </source>
</evidence>
<keyword evidence="11" id="KW-1185">Reference proteome</keyword>
<evidence type="ECO:0000256" key="6">
    <source>
        <dbReference type="ARBA" id="ARBA00022808"/>
    </source>
</evidence>
<dbReference type="InterPro" id="IPR011059">
    <property type="entry name" value="Metal-dep_hydrolase_composite"/>
</dbReference>
<dbReference type="SUPFAM" id="SSF51556">
    <property type="entry name" value="Metallo-dependent hydrolases"/>
    <property type="match status" value="1"/>
</dbReference>
<dbReference type="GO" id="GO:0019556">
    <property type="term" value="P:L-histidine catabolic process to glutamate and formamide"/>
    <property type="evidence" value="ECO:0007669"/>
    <property type="project" value="InterPro"/>
</dbReference>
<evidence type="ECO:0000256" key="8">
    <source>
        <dbReference type="ARBA" id="ARBA00023004"/>
    </source>
</evidence>
<dbReference type="OrthoDB" id="5288479at2"/>
<feature type="domain" description="Amidohydrolase 3" evidence="9">
    <location>
        <begin position="249"/>
        <end position="425"/>
    </location>
</feature>
<gene>
    <name evidence="10" type="ORF">AXG55_10865</name>
</gene>
<reference evidence="10 11" key="1">
    <citation type="submission" date="2016-10" db="EMBL/GenBank/DDBJ databases">
        <title>Silvanigrella aquatica sp. nov., isolated from a freshwater lake located in the Black Forest, Germany, description of Silvanigrellaceae fam. nov., Silvanigrellales ord. nov., reclassification of the order Bdellovibrionales in the class Oligoflexia, reclassification of the families Bacteriovoracaceae and Halobacteriovoraceae in the new order Bacteriovoracales ord. nov., and reclassification of the family Pseudobacteriovoracaceae in the order Oligoflexiales.</title>
        <authorList>
            <person name="Hahn M.W."/>
            <person name="Schmidt J."/>
            <person name="Koll U."/>
            <person name="Rohde M."/>
            <person name="Verbag S."/>
            <person name="Pitt A."/>
            <person name="Nakai R."/>
            <person name="Naganuma T."/>
            <person name="Lang E."/>
        </authorList>
    </citation>
    <scope>NUCLEOTIDE SEQUENCE [LARGE SCALE GENOMIC DNA]</scope>
    <source>
        <strain evidence="10 11">MWH-Nonnen-W8red</strain>
    </source>
</reference>
<comment type="pathway">
    <text evidence="1">Amino-acid degradation.</text>
</comment>
<keyword evidence="8" id="KW-0408">Iron</keyword>
<evidence type="ECO:0000256" key="3">
    <source>
        <dbReference type="ARBA" id="ARBA00022490"/>
    </source>
</evidence>
<keyword evidence="5" id="KW-0378">Hydrolase</keyword>
<evidence type="ECO:0000313" key="11">
    <source>
        <dbReference type="Proteomes" id="UP000184731"/>
    </source>
</evidence>
<dbReference type="InterPro" id="IPR013108">
    <property type="entry name" value="Amidohydro_3"/>
</dbReference>
<keyword evidence="3" id="KW-0963">Cytoplasm</keyword>
<dbReference type="InterPro" id="IPR005920">
    <property type="entry name" value="HutI"/>
</dbReference>
<proteinExistence type="predicted"/>
<evidence type="ECO:0000256" key="1">
    <source>
        <dbReference type="ARBA" id="ARBA00005023"/>
    </source>
</evidence>
<keyword evidence="7" id="KW-0862">Zinc</keyword>
<dbReference type="Gene3D" id="3.20.20.140">
    <property type="entry name" value="Metal-dependent hydrolases"/>
    <property type="match status" value="1"/>
</dbReference>
<organism evidence="10 11">
    <name type="scientific">Silvanigrella aquatica</name>
    <dbReference type="NCBI Taxonomy" id="1915309"/>
    <lineage>
        <taxon>Bacteria</taxon>
        <taxon>Pseudomonadati</taxon>
        <taxon>Bdellovibrionota</taxon>
        <taxon>Oligoflexia</taxon>
        <taxon>Silvanigrellales</taxon>
        <taxon>Silvanigrellaceae</taxon>
        <taxon>Silvanigrella</taxon>
    </lineage>
</organism>
<dbReference type="Pfam" id="PF07969">
    <property type="entry name" value="Amidohydro_3"/>
    <property type="match status" value="1"/>
</dbReference>
<evidence type="ECO:0000313" key="10">
    <source>
        <dbReference type="EMBL" id="APJ04379.1"/>
    </source>
</evidence>
<keyword evidence="6" id="KW-0369">Histidine metabolism</keyword>
<dbReference type="InterPro" id="IPR032466">
    <property type="entry name" value="Metal_Hydrolase"/>
</dbReference>
<evidence type="ECO:0000256" key="4">
    <source>
        <dbReference type="ARBA" id="ARBA00022723"/>
    </source>
</evidence>
<name>A0A1L4D2E7_9BACT</name>
<protein>
    <recommendedName>
        <fullName evidence="2">imidazolonepropionase</fullName>
        <ecNumber evidence="2">3.5.2.7</ecNumber>
    </recommendedName>
</protein>
<dbReference type="GO" id="GO:0005737">
    <property type="term" value="C:cytoplasm"/>
    <property type="evidence" value="ECO:0007669"/>
    <property type="project" value="InterPro"/>
</dbReference>
<dbReference type="SUPFAM" id="SSF51338">
    <property type="entry name" value="Composite domain of metallo-dependent hydrolases"/>
    <property type="match status" value="1"/>
</dbReference>
<dbReference type="PANTHER" id="PTHR42752:SF1">
    <property type="entry name" value="IMIDAZOLONEPROPIONASE-RELATED"/>
    <property type="match status" value="1"/>
</dbReference>
<keyword evidence="4" id="KW-0479">Metal-binding</keyword>
<dbReference type="STRING" id="1915309.AXG55_10865"/>
<dbReference type="GO" id="GO:0050480">
    <property type="term" value="F:imidazolonepropionase activity"/>
    <property type="evidence" value="ECO:0007669"/>
    <property type="project" value="UniProtKB-EC"/>
</dbReference>
<dbReference type="EC" id="3.5.2.7" evidence="2"/>
<dbReference type="RefSeq" id="WP_148698135.1">
    <property type="nucleotide sequence ID" value="NZ_CP017834.1"/>
</dbReference>
<accession>A0A1L4D2E7</accession>